<evidence type="ECO:0000256" key="1">
    <source>
        <dbReference type="ARBA" id="ARBA00023002"/>
    </source>
</evidence>
<reference evidence="3" key="1">
    <citation type="submission" date="2018-05" db="EMBL/GenBank/DDBJ databases">
        <authorList>
            <person name="Lanie J.A."/>
            <person name="Ng W.-L."/>
            <person name="Kazmierczak K.M."/>
            <person name="Andrzejewski T.M."/>
            <person name="Davidsen T.M."/>
            <person name="Wayne K.J."/>
            <person name="Tettelin H."/>
            <person name="Glass J.I."/>
            <person name="Rusch D."/>
            <person name="Podicherti R."/>
            <person name="Tsui H.-C.T."/>
            <person name="Winkler M.E."/>
        </authorList>
    </citation>
    <scope>NUCLEOTIDE SEQUENCE</scope>
</reference>
<dbReference type="InterPro" id="IPR036291">
    <property type="entry name" value="NAD(P)-bd_dom_sf"/>
</dbReference>
<dbReference type="EMBL" id="UINC01135296">
    <property type="protein sequence ID" value="SVD19353.1"/>
    <property type="molecule type" value="Genomic_DNA"/>
</dbReference>
<sequence>VKDREIRVGVIGAGKIGSYHIRNLAQRISNARVVAVMDVDQANADAIIAECHGSKSFTSADTLITDPDVDAVVITAPDQTHAELTLACLKANKPVLCEKPLATPNSILSMWT</sequence>
<gene>
    <name evidence="3" type="ORF">METZ01_LOCUS372207</name>
</gene>
<proteinExistence type="predicted"/>
<dbReference type="GO" id="GO:0000166">
    <property type="term" value="F:nucleotide binding"/>
    <property type="evidence" value="ECO:0007669"/>
    <property type="project" value="InterPro"/>
</dbReference>
<organism evidence="3">
    <name type="scientific">marine metagenome</name>
    <dbReference type="NCBI Taxonomy" id="408172"/>
    <lineage>
        <taxon>unclassified sequences</taxon>
        <taxon>metagenomes</taxon>
        <taxon>ecological metagenomes</taxon>
    </lineage>
</organism>
<dbReference type="SUPFAM" id="SSF51735">
    <property type="entry name" value="NAD(P)-binding Rossmann-fold domains"/>
    <property type="match status" value="1"/>
</dbReference>
<dbReference type="PANTHER" id="PTHR43818:SF11">
    <property type="entry name" value="BCDNA.GH03377"/>
    <property type="match status" value="1"/>
</dbReference>
<feature type="domain" description="Gfo/Idh/MocA-like oxidoreductase N-terminal" evidence="2">
    <location>
        <begin position="6"/>
        <end position="104"/>
    </location>
</feature>
<dbReference type="PANTHER" id="PTHR43818">
    <property type="entry name" value="BCDNA.GH03377"/>
    <property type="match status" value="1"/>
</dbReference>
<keyword evidence="1" id="KW-0560">Oxidoreductase</keyword>
<dbReference type="Gene3D" id="3.40.50.720">
    <property type="entry name" value="NAD(P)-binding Rossmann-like Domain"/>
    <property type="match status" value="1"/>
</dbReference>
<name>A0A382TBF1_9ZZZZ</name>
<dbReference type="GO" id="GO:0016491">
    <property type="term" value="F:oxidoreductase activity"/>
    <property type="evidence" value="ECO:0007669"/>
    <property type="project" value="UniProtKB-KW"/>
</dbReference>
<evidence type="ECO:0000259" key="2">
    <source>
        <dbReference type="Pfam" id="PF01408"/>
    </source>
</evidence>
<dbReference type="AlphaFoldDB" id="A0A382TBF1"/>
<dbReference type="Pfam" id="PF01408">
    <property type="entry name" value="GFO_IDH_MocA"/>
    <property type="match status" value="1"/>
</dbReference>
<dbReference type="InterPro" id="IPR050463">
    <property type="entry name" value="Gfo/Idh/MocA_oxidrdct_glycsds"/>
</dbReference>
<feature type="non-terminal residue" evidence="3">
    <location>
        <position position="1"/>
    </location>
</feature>
<dbReference type="InterPro" id="IPR000683">
    <property type="entry name" value="Gfo/Idh/MocA-like_OxRdtase_N"/>
</dbReference>
<evidence type="ECO:0000313" key="3">
    <source>
        <dbReference type="EMBL" id="SVD19353.1"/>
    </source>
</evidence>
<protein>
    <recommendedName>
        <fullName evidence="2">Gfo/Idh/MocA-like oxidoreductase N-terminal domain-containing protein</fullName>
    </recommendedName>
</protein>
<accession>A0A382TBF1</accession>